<protein>
    <recommendedName>
        <fullName evidence="3">BLOC-1-related complex subunit 5</fullName>
    </recommendedName>
</protein>
<evidence type="ECO:0000256" key="4">
    <source>
        <dbReference type="ARBA" id="ARBA00023136"/>
    </source>
</evidence>
<feature type="compositionally biased region" description="Low complexity" evidence="7">
    <location>
        <begin position="315"/>
        <end position="327"/>
    </location>
</feature>
<dbReference type="GO" id="GO:0099078">
    <property type="term" value="C:BORC complex"/>
    <property type="evidence" value="ECO:0007669"/>
    <property type="project" value="TreeGrafter"/>
</dbReference>
<evidence type="ECO:0000313" key="9">
    <source>
        <dbReference type="Proteomes" id="UP000320333"/>
    </source>
</evidence>
<comment type="subcellular location">
    <subcellularLocation>
        <location evidence="1">Lysosome membrane</location>
        <topology evidence="1">Lipid-anchor</topology>
        <orientation evidence="1">Cytoplasmic side</orientation>
    </subcellularLocation>
</comment>
<evidence type="ECO:0000313" key="8">
    <source>
        <dbReference type="EMBL" id="TPX77595.1"/>
    </source>
</evidence>
<evidence type="ECO:0000256" key="3">
    <source>
        <dbReference type="ARBA" id="ARBA00022300"/>
    </source>
</evidence>
<gene>
    <name evidence="8" type="ORF">CcCBS67573_g01111</name>
</gene>
<dbReference type="GO" id="GO:0072384">
    <property type="term" value="P:organelle transport along microtubule"/>
    <property type="evidence" value="ECO:0007669"/>
    <property type="project" value="TreeGrafter"/>
</dbReference>
<evidence type="ECO:0000256" key="6">
    <source>
        <dbReference type="ARBA" id="ARBA00023288"/>
    </source>
</evidence>
<organism evidence="8 9">
    <name type="scientific">Chytriomyces confervae</name>
    <dbReference type="NCBI Taxonomy" id="246404"/>
    <lineage>
        <taxon>Eukaryota</taxon>
        <taxon>Fungi</taxon>
        <taxon>Fungi incertae sedis</taxon>
        <taxon>Chytridiomycota</taxon>
        <taxon>Chytridiomycota incertae sedis</taxon>
        <taxon>Chytridiomycetes</taxon>
        <taxon>Chytridiales</taxon>
        <taxon>Chytriomycetaceae</taxon>
        <taxon>Chytriomyces</taxon>
    </lineage>
</organism>
<keyword evidence="4" id="KW-0472">Membrane</keyword>
<evidence type="ECO:0000256" key="7">
    <source>
        <dbReference type="SAM" id="MobiDB-lite"/>
    </source>
</evidence>
<dbReference type="EMBL" id="QEAP01000017">
    <property type="protein sequence ID" value="TPX77595.1"/>
    <property type="molecule type" value="Genomic_DNA"/>
</dbReference>
<feature type="region of interest" description="Disordered" evidence="7">
    <location>
        <begin position="202"/>
        <end position="276"/>
    </location>
</feature>
<evidence type="ECO:0000256" key="5">
    <source>
        <dbReference type="ARBA" id="ARBA00023228"/>
    </source>
</evidence>
<sequence length="336" mass="36818">MSIVQVATKKQSVDQDKDLERLAAVPRISPLTKGSLNSADTANSSWTDYFSAFSSSAPVKELGKDPRTSAFASFDFQCSEHSDPDYSLPLNFHAHNTLNVLDRISHAPIENILVQFRNHAKTVAGNVAQTQSKIGERIISTDEHCSRLITTVSTRVSQAKSRMDSINKAATVRKCAETTRNLLDDILRSIVELDPFLLPNERLDSSENMNSYPKLTKIRLSSPKRTSSPERVENPHPETSPSPRPFSHSIMIPPRRTSSQTVSPSRIDEFPSDDALSNFISPNSNSYPATTVLQQFSLGSPARSSYDAGMFPRRSSSLHSSTSLTGNSGAGQQPGP</sequence>
<keyword evidence="5" id="KW-0458">Lysosome</keyword>
<reference evidence="8 9" key="1">
    <citation type="journal article" date="2019" name="Sci. Rep.">
        <title>Comparative genomics of chytrid fungi reveal insights into the obligate biotrophic and pathogenic lifestyle of Synchytrium endobioticum.</title>
        <authorList>
            <person name="van de Vossenberg B.T.L.H."/>
            <person name="Warris S."/>
            <person name="Nguyen H.D.T."/>
            <person name="van Gent-Pelzer M.P.E."/>
            <person name="Joly D.L."/>
            <person name="van de Geest H.C."/>
            <person name="Bonants P.J.M."/>
            <person name="Smith D.S."/>
            <person name="Levesque C.A."/>
            <person name="van der Lee T.A.J."/>
        </authorList>
    </citation>
    <scope>NUCLEOTIDE SEQUENCE [LARGE SCALE GENOMIC DNA]</scope>
    <source>
        <strain evidence="8 9">CBS 675.73</strain>
    </source>
</reference>
<keyword evidence="9" id="KW-1185">Reference proteome</keyword>
<dbReference type="InterPro" id="IPR018780">
    <property type="entry name" value="TBORCS5"/>
</dbReference>
<feature type="region of interest" description="Disordered" evidence="7">
    <location>
        <begin position="301"/>
        <end position="336"/>
    </location>
</feature>
<dbReference type="STRING" id="246404.A0A507FPU2"/>
<dbReference type="PANTHER" id="PTHR31634:SF2">
    <property type="entry name" value="BLOC-1-RELATED COMPLEX SUBUNIT 5"/>
    <property type="match status" value="1"/>
</dbReference>
<dbReference type="OrthoDB" id="2150640at2759"/>
<name>A0A507FPU2_9FUNG</name>
<comment type="caution">
    <text evidence="8">The sequence shown here is derived from an EMBL/GenBank/DDBJ whole genome shotgun (WGS) entry which is preliminary data.</text>
</comment>
<dbReference type="Pfam" id="PF10158">
    <property type="entry name" value="LOH1CR12"/>
    <property type="match status" value="1"/>
</dbReference>
<proteinExistence type="inferred from homology"/>
<dbReference type="AlphaFoldDB" id="A0A507FPU2"/>
<dbReference type="GO" id="GO:0032418">
    <property type="term" value="P:lysosome localization"/>
    <property type="evidence" value="ECO:0007669"/>
    <property type="project" value="InterPro"/>
</dbReference>
<dbReference type="PANTHER" id="PTHR31634">
    <property type="entry name" value="BLOC-1-RELATED COMPLEX SUBUNIT 5"/>
    <property type="match status" value="1"/>
</dbReference>
<accession>A0A507FPU2</accession>
<keyword evidence="6" id="KW-0449">Lipoprotein</keyword>
<evidence type="ECO:0000256" key="1">
    <source>
        <dbReference type="ARBA" id="ARBA00004122"/>
    </source>
</evidence>
<comment type="similarity">
    <text evidence="2">Belongs to the BORCS5 family.</text>
</comment>
<feature type="compositionally biased region" description="Basic and acidic residues" evidence="7">
    <location>
        <begin position="227"/>
        <end position="236"/>
    </location>
</feature>
<dbReference type="Proteomes" id="UP000320333">
    <property type="component" value="Unassembled WGS sequence"/>
</dbReference>
<evidence type="ECO:0000256" key="2">
    <source>
        <dbReference type="ARBA" id="ARBA00010235"/>
    </source>
</evidence>